<gene>
    <name evidence="2" type="ORF">AJ80_09103</name>
</gene>
<dbReference type="Proteomes" id="UP000224634">
    <property type="component" value="Unassembled WGS sequence"/>
</dbReference>
<feature type="compositionally biased region" description="Basic and acidic residues" evidence="1">
    <location>
        <begin position="126"/>
        <end position="139"/>
    </location>
</feature>
<keyword evidence="3" id="KW-1185">Reference proteome</keyword>
<comment type="caution">
    <text evidence="2">The sequence shown here is derived from an EMBL/GenBank/DDBJ whole genome shotgun (WGS) entry which is preliminary data.</text>
</comment>
<proteinExistence type="predicted"/>
<organism evidence="2 3">
    <name type="scientific">Polytolypa hystricis (strain UAMH7299)</name>
    <dbReference type="NCBI Taxonomy" id="1447883"/>
    <lineage>
        <taxon>Eukaryota</taxon>
        <taxon>Fungi</taxon>
        <taxon>Dikarya</taxon>
        <taxon>Ascomycota</taxon>
        <taxon>Pezizomycotina</taxon>
        <taxon>Eurotiomycetes</taxon>
        <taxon>Eurotiomycetidae</taxon>
        <taxon>Onygenales</taxon>
        <taxon>Onygenales incertae sedis</taxon>
        <taxon>Polytolypa</taxon>
    </lineage>
</organism>
<dbReference type="EMBL" id="PDNA01000245">
    <property type="protein sequence ID" value="PGH00851.1"/>
    <property type="molecule type" value="Genomic_DNA"/>
</dbReference>
<feature type="compositionally biased region" description="Low complexity" evidence="1">
    <location>
        <begin position="77"/>
        <end position="104"/>
    </location>
</feature>
<evidence type="ECO:0000313" key="2">
    <source>
        <dbReference type="EMBL" id="PGH00851.1"/>
    </source>
</evidence>
<accession>A0A2B7WWI3</accession>
<sequence>MSSPHSSQQNDMPGAWPNSGRSSTTFRSSTSSSHTSLTSGSTYSTASTNPTNASTLRRPQEAAIREGSVGVPSQTNRTSARPSQSSTSSTTSTSTRSSSTSGRSGHVSIDMPPEPTSSQHAAPRVPIEEWNTRWERDQC</sequence>
<feature type="compositionally biased region" description="Polar residues" evidence="1">
    <location>
        <begin position="1"/>
        <end position="11"/>
    </location>
</feature>
<feature type="region of interest" description="Disordered" evidence="1">
    <location>
        <begin position="1"/>
        <end position="139"/>
    </location>
</feature>
<feature type="compositionally biased region" description="Low complexity" evidence="1">
    <location>
        <begin position="22"/>
        <end position="55"/>
    </location>
</feature>
<evidence type="ECO:0000313" key="3">
    <source>
        <dbReference type="Proteomes" id="UP000224634"/>
    </source>
</evidence>
<dbReference type="AlphaFoldDB" id="A0A2B7WWI3"/>
<name>A0A2B7WWI3_POLH7</name>
<protein>
    <submittedName>
        <fullName evidence="2">Uncharacterized protein</fullName>
    </submittedName>
</protein>
<reference evidence="2 3" key="1">
    <citation type="submission" date="2017-10" db="EMBL/GenBank/DDBJ databases">
        <title>Comparative genomics in systemic dimorphic fungi from Ajellomycetaceae.</title>
        <authorList>
            <person name="Munoz J.F."/>
            <person name="Mcewen J.G."/>
            <person name="Clay O.K."/>
            <person name="Cuomo C.A."/>
        </authorList>
    </citation>
    <scope>NUCLEOTIDE SEQUENCE [LARGE SCALE GENOMIC DNA]</scope>
    <source>
        <strain evidence="2 3">UAMH7299</strain>
    </source>
</reference>
<evidence type="ECO:0000256" key="1">
    <source>
        <dbReference type="SAM" id="MobiDB-lite"/>
    </source>
</evidence>